<dbReference type="InterPro" id="IPR038488">
    <property type="entry name" value="Integrase_DNA-bd_sf"/>
</dbReference>
<organism evidence="2 3">
    <name type="scientific">Qipengyuania gelatinilytica</name>
    <dbReference type="NCBI Taxonomy" id="2867231"/>
    <lineage>
        <taxon>Bacteria</taxon>
        <taxon>Pseudomonadati</taxon>
        <taxon>Pseudomonadota</taxon>
        <taxon>Alphaproteobacteria</taxon>
        <taxon>Sphingomonadales</taxon>
        <taxon>Erythrobacteraceae</taxon>
        <taxon>Qipengyuania</taxon>
    </lineage>
</organism>
<evidence type="ECO:0000313" key="2">
    <source>
        <dbReference type="EMBL" id="QZD96215.1"/>
    </source>
</evidence>
<dbReference type="EMBL" id="CP081294">
    <property type="protein sequence ID" value="QZD96215.1"/>
    <property type="molecule type" value="Genomic_DNA"/>
</dbReference>
<dbReference type="Gene3D" id="3.30.160.390">
    <property type="entry name" value="Integrase, DNA-binding domain"/>
    <property type="match status" value="1"/>
</dbReference>
<reference evidence="2 3" key="1">
    <citation type="submission" date="2021-08" db="EMBL/GenBank/DDBJ databases">
        <title>Comparative Genomics Analysis of the Genus Qipengyuania Reveals Extensive Genetic Diversity and Metabolic Versatility, Including the Description of Fifteen Novel Species.</title>
        <authorList>
            <person name="Liu Y."/>
        </authorList>
    </citation>
    <scope>NUCLEOTIDE SEQUENCE [LARGE SCALE GENOMIC DNA]</scope>
    <source>
        <strain evidence="2 3">1NDH1</strain>
    </source>
</reference>
<evidence type="ECO:0000313" key="3">
    <source>
        <dbReference type="Proteomes" id="UP000824321"/>
    </source>
</evidence>
<keyword evidence="2" id="KW-0238">DNA-binding</keyword>
<protein>
    <submittedName>
        <fullName evidence="2">Arm DNA-binding domain-containing protein</fullName>
    </submittedName>
</protein>
<accession>A0ABX9A4M5</accession>
<gene>
    <name evidence="2" type="ORF">K3136_05865</name>
</gene>
<dbReference type="RefSeq" id="WP_221431939.1">
    <property type="nucleotide sequence ID" value="NZ_CP081294.1"/>
</dbReference>
<dbReference type="Pfam" id="PF13356">
    <property type="entry name" value="Arm-DNA-bind_3"/>
    <property type="match status" value="1"/>
</dbReference>
<proteinExistence type="predicted"/>
<evidence type="ECO:0000259" key="1">
    <source>
        <dbReference type="Pfam" id="PF13356"/>
    </source>
</evidence>
<feature type="domain" description="Integrase DNA-binding" evidence="1">
    <location>
        <begin position="22"/>
        <end position="67"/>
    </location>
</feature>
<dbReference type="GO" id="GO:0003677">
    <property type="term" value="F:DNA binding"/>
    <property type="evidence" value="ECO:0007669"/>
    <property type="project" value="UniProtKB-KW"/>
</dbReference>
<sequence length="67" mass="7756">MTINWKHQNLVGIAVEKHTEHRHPTVEGLTFRIAPSGRKTWLFERMANGKRHKKTMGRFPAMSMAEA</sequence>
<keyword evidence="3" id="KW-1185">Reference proteome</keyword>
<dbReference type="Proteomes" id="UP000824321">
    <property type="component" value="Chromosome"/>
</dbReference>
<dbReference type="InterPro" id="IPR025166">
    <property type="entry name" value="Integrase_DNA_bind_dom"/>
</dbReference>
<name>A0ABX9A4M5_9SPHN</name>